<dbReference type="RefSeq" id="WP_284211394.1">
    <property type="nucleotide sequence ID" value="NZ_BSPG01000011.1"/>
</dbReference>
<gene>
    <name evidence="1" type="ORF">GCM10007884_23390</name>
    <name evidence="2" type="ORF">GGR33_004670</name>
</gene>
<dbReference type="EMBL" id="BSPG01000011">
    <property type="protein sequence ID" value="GLS44351.1"/>
    <property type="molecule type" value="Genomic_DNA"/>
</dbReference>
<reference evidence="1" key="4">
    <citation type="submission" date="2023-01" db="EMBL/GenBank/DDBJ databases">
        <title>Draft genome sequence of Methylobacterium brachythecii strain NBRC 107710.</title>
        <authorList>
            <person name="Sun Q."/>
            <person name="Mori K."/>
        </authorList>
    </citation>
    <scope>NUCLEOTIDE SEQUENCE</scope>
    <source>
        <strain evidence="1">NBRC 107710</strain>
    </source>
</reference>
<reference evidence="4" key="2">
    <citation type="journal article" date="2019" name="Int. J. Syst. Evol. Microbiol.">
        <title>The Global Catalogue of Microorganisms (GCM) 10K type strain sequencing project: providing services to taxonomists for standard genome sequencing and annotation.</title>
        <authorList>
            <consortium name="The Broad Institute Genomics Platform"/>
            <consortium name="The Broad Institute Genome Sequencing Center for Infectious Disease"/>
            <person name="Wu L."/>
            <person name="Ma J."/>
        </authorList>
    </citation>
    <scope>NUCLEOTIDE SEQUENCE [LARGE SCALE GENOMIC DNA]</scope>
    <source>
        <strain evidence="4">NBRC 107710</strain>
    </source>
</reference>
<dbReference type="Proteomes" id="UP000517759">
    <property type="component" value="Unassembled WGS sequence"/>
</dbReference>
<evidence type="ECO:0000313" key="4">
    <source>
        <dbReference type="Proteomes" id="UP001156881"/>
    </source>
</evidence>
<dbReference type="Proteomes" id="UP001156881">
    <property type="component" value="Unassembled WGS sequence"/>
</dbReference>
<name>A0A7W6AKJ4_9HYPH</name>
<accession>A0A7W6AKJ4</accession>
<evidence type="ECO:0000313" key="1">
    <source>
        <dbReference type="EMBL" id="GLS44351.1"/>
    </source>
</evidence>
<proteinExistence type="predicted"/>
<dbReference type="EMBL" id="JACIDN010000010">
    <property type="protein sequence ID" value="MBB3905142.1"/>
    <property type="molecule type" value="Genomic_DNA"/>
</dbReference>
<organism evidence="2 3">
    <name type="scientific">Methylobacterium brachythecii</name>
    <dbReference type="NCBI Taxonomy" id="1176177"/>
    <lineage>
        <taxon>Bacteria</taxon>
        <taxon>Pseudomonadati</taxon>
        <taxon>Pseudomonadota</taxon>
        <taxon>Alphaproteobacteria</taxon>
        <taxon>Hyphomicrobiales</taxon>
        <taxon>Methylobacteriaceae</taxon>
        <taxon>Methylobacterium</taxon>
    </lineage>
</organism>
<sequence>MSETFRREALAIIQADTRTATCMSPAEVYAAARISLASVCRVPQRVEIAANGRKRGSVRVRICGPELIGEFTVGLKLGLAA</sequence>
<reference evidence="2 3" key="3">
    <citation type="submission" date="2020-08" db="EMBL/GenBank/DDBJ databases">
        <title>Genomic Encyclopedia of Type Strains, Phase IV (KMG-IV): sequencing the most valuable type-strain genomes for metagenomic binning, comparative biology and taxonomic classification.</title>
        <authorList>
            <person name="Goeker M."/>
        </authorList>
    </citation>
    <scope>NUCLEOTIDE SEQUENCE [LARGE SCALE GENOMIC DNA]</scope>
    <source>
        <strain evidence="2 3">DSM 24105</strain>
    </source>
</reference>
<protein>
    <submittedName>
        <fullName evidence="2">Uncharacterized protein</fullName>
    </submittedName>
</protein>
<reference evidence="1" key="1">
    <citation type="journal article" date="2014" name="Int. J. Syst. Evol. Microbiol.">
        <title>Complete genome of a new Firmicutes species belonging to the dominant human colonic microbiota ('Ruminococcus bicirculans') reveals two chromosomes and a selective capacity to utilize plant glucans.</title>
        <authorList>
            <consortium name="NISC Comparative Sequencing Program"/>
            <person name="Wegmann U."/>
            <person name="Louis P."/>
            <person name="Goesmann A."/>
            <person name="Henrissat B."/>
            <person name="Duncan S.H."/>
            <person name="Flint H.J."/>
        </authorList>
    </citation>
    <scope>NUCLEOTIDE SEQUENCE</scope>
    <source>
        <strain evidence="1">NBRC 107710</strain>
    </source>
</reference>
<comment type="caution">
    <text evidence="2">The sequence shown here is derived from an EMBL/GenBank/DDBJ whole genome shotgun (WGS) entry which is preliminary data.</text>
</comment>
<evidence type="ECO:0000313" key="3">
    <source>
        <dbReference type="Proteomes" id="UP000517759"/>
    </source>
</evidence>
<evidence type="ECO:0000313" key="2">
    <source>
        <dbReference type="EMBL" id="MBB3905142.1"/>
    </source>
</evidence>
<keyword evidence="4" id="KW-1185">Reference proteome</keyword>
<dbReference type="AlphaFoldDB" id="A0A7W6AKJ4"/>